<dbReference type="InterPro" id="IPR015421">
    <property type="entry name" value="PyrdxlP-dep_Trfase_major"/>
</dbReference>
<keyword evidence="7 11" id="KW-0808">Transferase</keyword>
<evidence type="ECO:0000256" key="9">
    <source>
        <dbReference type="ARBA" id="ARBA00023102"/>
    </source>
</evidence>
<comment type="similarity">
    <text evidence="3 11">Belongs to the class-II pyridoxal-phosphate-dependent aminotransferase family. Histidinol-phosphate aminotransferase subfamily.</text>
</comment>
<gene>
    <name evidence="11 13" type="primary">hisC</name>
    <name evidence="13" type="ORF">ACFSVN_04315</name>
</gene>
<keyword evidence="9 11" id="KW-0368">Histidine biosynthesis</keyword>
<reference evidence="14" key="1">
    <citation type="journal article" date="2019" name="Int. J. Syst. Evol. Microbiol.">
        <title>The Global Catalogue of Microorganisms (GCM) 10K type strain sequencing project: providing services to taxonomists for standard genome sequencing and annotation.</title>
        <authorList>
            <consortium name="The Broad Institute Genomics Platform"/>
            <consortium name="The Broad Institute Genome Sequencing Center for Infectious Disease"/>
            <person name="Wu L."/>
            <person name="Ma J."/>
        </authorList>
    </citation>
    <scope>NUCLEOTIDE SEQUENCE [LARGE SCALE GENOMIC DNA]</scope>
    <source>
        <strain evidence="14">KCTC 52042</strain>
    </source>
</reference>
<dbReference type="EC" id="2.6.1.9" evidence="11"/>
<evidence type="ECO:0000313" key="13">
    <source>
        <dbReference type="EMBL" id="MFD2531664.1"/>
    </source>
</evidence>
<dbReference type="PROSITE" id="PS00599">
    <property type="entry name" value="AA_TRANSFER_CLASS_2"/>
    <property type="match status" value="1"/>
</dbReference>
<feature type="domain" description="Aminotransferase class I/classII large" evidence="12">
    <location>
        <begin position="44"/>
        <end position="346"/>
    </location>
</feature>
<name>A0ABW5JJ69_9BACT</name>
<keyword evidence="8 11" id="KW-0663">Pyridoxal phosphate</keyword>
<dbReference type="InterPro" id="IPR001917">
    <property type="entry name" value="Aminotrans_II_pyridoxalP_BS"/>
</dbReference>
<organism evidence="13 14">
    <name type="scientific">Gracilimonas halophila</name>
    <dbReference type="NCBI Taxonomy" id="1834464"/>
    <lineage>
        <taxon>Bacteria</taxon>
        <taxon>Pseudomonadati</taxon>
        <taxon>Balneolota</taxon>
        <taxon>Balneolia</taxon>
        <taxon>Balneolales</taxon>
        <taxon>Balneolaceae</taxon>
        <taxon>Gracilimonas</taxon>
    </lineage>
</organism>
<keyword evidence="6 11" id="KW-0028">Amino-acid biosynthesis</keyword>
<dbReference type="InterPro" id="IPR015422">
    <property type="entry name" value="PyrdxlP-dep_Trfase_small"/>
</dbReference>
<keyword evidence="5 11" id="KW-0032">Aminotransferase</keyword>
<dbReference type="InterPro" id="IPR015424">
    <property type="entry name" value="PyrdxlP-dep_Trfase"/>
</dbReference>
<evidence type="ECO:0000313" key="14">
    <source>
        <dbReference type="Proteomes" id="UP001597460"/>
    </source>
</evidence>
<evidence type="ECO:0000256" key="3">
    <source>
        <dbReference type="ARBA" id="ARBA00007970"/>
    </source>
</evidence>
<dbReference type="InterPro" id="IPR004839">
    <property type="entry name" value="Aminotransferase_I/II_large"/>
</dbReference>
<feature type="modified residue" description="N6-(pyridoxal phosphate)lysine" evidence="11">
    <location>
        <position position="211"/>
    </location>
</feature>
<evidence type="ECO:0000259" key="12">
    <source>
        <dbReference type="Pfam" id="PF00155"/>
    </source>
</evidence>
<evidence type="ECO:0000256" key="7">
    <source>
        <dbReference type="ARBA" id="ARBA00022679"/>
    </source>
</evidence>
<dbReference type="SUPFAM" id="SSF53383">
    <property type="entry name" value="PLP-dependent transferases"/>
    <property type="match status" value="1"/>
</dbReference>
<evidence type="ECO:0000256" key="11">
    <source>
        <dbReference type="HAMAP-Rule" id="MF_01023"/>
    </source>
</evidence>
<dbReference type="PANTHER" id="PTHR42885:SF2">
    <property type="entry name" value="HISTIDINOL-PHOSPHATE AMINOTRANSFERASE"/>
    <property type="match status" value="1"/>
</dbReference>
<dbReference type="NCBIfam" id="TIGR01141">
    <property type="entry name" value="hisC"/>
    <property type="match status" value="1"/>
</dbReference>
<keyword evidence="14" id="KW-1185">Reference proteome</keyword>
<sequence length="353" mass="39793">MKKTDIQDLVRDNILDLKPYRSARDDFDTGILLDANENSLGAPFDDDMNLNRYPMPYQEELRDKIAAFRGVNRENVFVGVGSDEAIDLLFRIFCRPGKDRVIINPPTYGMYKVSANINDIAVDEVLLTESFQLQPERILETVKPETKIIFICSPNNPTGNSLDVNDVIKVMEGFNGIVVVDEAYIDFSRQGSLVNNLKDFENLVVLQTMSKSFGLAGIRLGKALASPEIISYMMKVKAPYNVNKLTSDTAAKAFLNLSGITKNIQSILKERERVIGKLVTFSQVEKVYPTDANFVMFRIPDALNVYKKIADEGVVIRYRGNEPYCENCLRLTIGTEVENDRFFSALEKVLGKK</sequence>
<dbReference type="EMBL" id="JBHULI010000005">
    <property type="protein sequence ID" value="MFD2531664.1"/>
    <property type="molecule type" value="Genomic_DNA"/>
</dbReference>
<accession>A0ABW5JJ69</accession>
<dbReference type="RefSeq" id="WP_390299139.1">
    <property type="nucleotide sequence ID" value="NZ_JBHULI010000005.1"/>
</dbReference>
<comment type="pathway">
    <text evidence="2 11">Amino-acid biosynthesis; L-histidine biosynthesis; L-histidine from 5-phospho-alpha-D-ribose 1-diphosphate: step 7/9.</text>
</comment>
<evidence type="ECO:0000256" key="4">
    <source>
        <dbReference type="ARBA" id="ARBA00011738"/>
    </source>
</evidence>
<dbReference type="CDD" id="cd00609">
    <property type="entry name" value="AAT_like"/>
    <property type="match status" value="1"/>
</dbReference>
<comment type="catalytic activity">
    <reaction evidence="10 11">
        <text>L-histidinol phosphate + 2-oxoglutarate = 3-(imidazol-4-yl)-2-oxopropyl phosphate + L-glutamate</text>
        <dbReference type="Rhea" id="RHEA:23744"/>
        <dbReference type="ChEBI" id="CHEBI:16810"/>
        <dbReference type="ChEBI" id="CHEBI:29985"/>
        <dbReference type="ChEBI" id="CHEBI:57766"/>
        <dbReference type="ChEBI" id="CHEBI:57980"/>
        <dbReference type="EC" id="2.6.1.9"/>
    </reaction>
</comment>
<evidence type="ECO:0000256" key="5">
    <source>
        <dbReference type="ARBA" id="ARBA00022576"/>
    </source>
</evidence>
<evidence type="ECO:0000256" key="6">
    <source>
        <dbReference type="ARBA" id="ARBA00022605"/>
    </source>
</evidence>
<dbReference type="InterPro" id="IPR005861">
    <property type="entry name" value="HisP_aminotrans"/>
</dbReference>
<dbReference type="HAMAP" id="MF_01023">
    <property type="entry name" value="HisC_aminotrans_2"/>
    <property type="match status" value="1"/>
</dbReference>
<comment type="caution">
    <text evidence="13">The sequence shown here is derived from an EMBL/GenBank/DDBJ whole genome shotgun (WGS) entry which is preliminary data.</text>
</comment>
<evidence type="ECO:0000256" key="1">
    <source>
        <dbReference type="ARBA" id="ARBA00001933"/>
    </source>
</evidence>
<evidence type="ECO:0000256" key="10">
    <source>
        <dbReference type="ARBA" id="ARBA00047481"/>
    </source>
</evidence>
<proteinExistence type="inferred from homology"/>
<dbReference type="Pfam" id="PF00155">
    <property type="entry name" value="Aminotran_1_2"/>
    <property type="match status" value="1"/>
</dbReference>
<evidence type="ECO:0000256" key="8">
    <source>
        <dbReference type="ARBA" id="ARBA00022898"/>
    </source>
</evidence>
<protein>
    <recommendedName>
        <fullName evidence="11">Histidinol-phosphate aminotransferase</fullName>
        <ecNumber evidence="11">2.6.1.9</ecNumber>
    </recommendedName>
    <alternativeName>
        <fullName evidence="11">Imidazole acetol-phosphate transaminase</fullName>
    </alternativeName>
</protein>
<dbReference type="Gene3D" id="3.90.1150.10">
    <property type="entry name" value="Aspartate Aminotransferase, domain 1"/>
    <property type="match status" value="1"/>
</dbReference>
<dbReference type="PANTHER" id="PTHR42885">
    <property type="entry name" value="HISTIDINOL-PHOSPHATE AMINOTRANSFERASE-RELATED"/>
    <property type="match status" value="1"/>
</dbReference>
<comment type="cofactor">
    <cofactor evidence="1 11">
        <name>pyridoxal 5'-phosphate</name>
        <dbReference type="ChEBI" id="CHEBI:597326"/>
    </cofactor>
</comment>
<dbReference type="Gene3D" id="3.40.640.10">
    <property type="entry name" value="Type I PLP-dependent aspartate aminotransferase-like (Major domain)"/>
    <property type="match status" value="1"/>
</dbReference>
<dbReference type="Proteomes" id="UP001597460">
    <property type="component" value="Unassembled WGS sequence"/>
</dbReference>
<evidence type="ECO:0000256" key="2">
    <source>
        <dbReference type="ARBA" id="ARBA00005011"/>
    </source>
</evidence>
<dbReference type="GO" id="GO:0004400">
    <property type="term" value="F:histidinol-phosphate transaminase activity"/>
    <property type="evidence" value="ECO:0007669"/>
    <property type="project" value="UniProtKB-EC"/>
</dbReference>
<comment type="subunit">
    <text evidence="4 11">Homodimer.</text>
</comment>